<dbReference type="AlphaFoldDB" id="A0A090MK94"/>
<gene>
    <name evidence="1" type="ORF">BN850_0116240</name>
</gene>
<reference evidence="1" key="1">
    <citation type="submission" date="2013-05" db="EMBL/GenBank/DDBJ databases">
        <title>Draft genome sequences of six wheat associated Fusarium spp. isolates.</title>
        <authorList>
            <person name="Moolhuijzen P.M."/>
            <person name="Manners J.M."/>
            <person name="Wilcox S."/>
            <person name="Bellgard M.I."/>
            <person name="Gardiner D.M."/>
        </authorList>
    </citation>
    <scope>NUCLEOTIDE SEQUENCE</scope>
    <source>
        <strain evidence="1">CS3069</strain>
    </source>
</reference>
<name>A0A090MK94_9HYPO</name>
<protein>
    <submittedName>
        <fullName evidence="1">WGS project CBMI000000000 data, contig CS3069_c004095</fullName>
    </submittedName>
</protein>
<accession>A0A090MK94</accession>
<sequence>MRSSALKSRQDGSNTFASTMAIHANRVSEAEYSKICNSVNIGTSIACSACRNDFIAYPRV</sequence>
<evidence type="ECO:0000313" key="1">
    <source>
        <dbReference type="EMBL" id="CEG05462.1"/>
    </source>
</evidence>
<organism evidence="1">
    <name type="scientific">Fusarium clavum</name>
    <dbReference type="NCBI Taxonomy" id="2594811"/>
    <lineage>
        <taxon>Eukaryota</taxon>
        <taxon>Fungi</taxon>
        <taxon>Dikarya</taxon>
        <taxon>Ascomycota</taxon>
        <taxon>Pezizomycotina</taxon>
        <taxon>Sordariomycetes</taxon>
        <taxon>Hypocreomycetidae</taxon>
        <taxon>Hypocreales</taxon>
        <taxon>Nectriaceae</taxon>
        <taxon>Fusarium</taxon>
        <taxon>Fusarium incarnatum-equiseti species complex</taxon>
    </lineage>
</organism>
<comment type="caution">
    <text evidence="1">The sequence shown here is derived from an EMBL/GenBank/DDBJ whole genome shotgun (WGS) entry which is preliminary data.</text>
</comment>
<proteinExistence type="predicted"/>
<dbReference type="EMBL" id="CBMI010004093">
    <property type="protein sequence ID" value="CEG05462.1"/>
    <property type="molecule type" value="Genomic_DNA"/>
</dbReference>